<accession>A7K864</accession>
<organism evidence="1 2">
    <name type="scientific">Chlorovirus heliozoae</name>
    <dbReference type="NCBI Taxonomy" id="322019"/>
    <lineage>
        <taxon>Viruses</taxon>
        <taxon>Varidnaviria</taxon>
        <taxon>Bamfordvirae</taxon>
        <taxon>Nucleocytoviricota</taxon>
        <taxon>Megaviricetes</taxon>
        <taxon>Algavirales</taxon>
        <taxon>Phycodnaviridae</taxon>
        <taxon>Chlorovirus</taxon>
    </lineage>
</organism>
<protein>
    <submittedName>
        <fullName evidence="1">Uncharacterized protein z104R</fullName>
    </submittedName>
</protein>
<proteinExistence type="predicted"/>
<dbReference type="Proteomes" id="UP000202420">
    <property type="component" value="Segment"/>
</dbReference>
<name>A7K864_9PHYC</name>
<dbReference type="EMBL" id="EF101928">
    <property type="protein sequence ID" value="ABT16238.1"/>
    <property type="molecule type" value="Genomic_DNA"/>
</dbReference>
<dbReference type="RefSeq" id="YP_001426585.1">
    <property type="nucleotide sequence ID" value="NC_008724.1"/>
</dbReference>
<evidence type="ECO:0000313" key="1">
    <source>
        <dbReference type="EMBL" id="ABT16238.1"/>
    </source>
</evidence>
<reference evidence="1 2" key="1">
    <citation type="submission" date="2006-09" db="EMBL/GenBank/DDBJ databases">
        <title>Sequence and annotation of the 288-kb ATCV-1 virus that infects an endosymbiotic Chlorella strain of the heliozoon Acanthocystis turfacea.</title>
        <authorList>
            <person name="Fitzgerald L.A."/>
            <person name="Graves M.V."/>
            <person name="Li X."/>
            <person name="Pfitzner A.J.P."/>
            <person name="Hartigan J."/>
            <person name="Van Etten J.L."/>
        </authorList>
    </citation>
    <scope>NUCLEOTIDE SEQUENCE [LARGE SCALE GENOMIC DNA]</scope>
    <source>
        <strain evidence="1 2">ATCV-1</strain>
    </source>
</reference>
<dbReference type="GeneID" id="5470720"/>
<dbReference type="KEGG" id="vg:5470720"/>
<gene>
    <name evidence="1" type="primary">z104R</name>
    <name evidence="1" type="ORF">ATCV1_z104R</name>
</gene>
<evidence type="ECO:0000313" key="2">
    <source>
        <dbReference type="Proteomes" id="UP000202420"/>
    </source>
</evidence>
<sequence length="117" mass="13343">MMSGWWGSRYTAKDPLRRPPWFAYADVVSYTFSMGTMPSDSPLVPWILEPRPRMSLRCRPMPPPNLESCATSPRDLKMLVSESSTWTRKQLARLAFLNPALNRVGLACVNLRLERAS</sequence>
<keyword evidence="2" id="KW-1185">Reference proteome</keyword>